<evidence type="ECO:0000256" key="6">
    <source>
        <dbReference type="PIRSR" id="PIRSR003085-1"/>
    </source>
</evidence>
<dbReference type="Gene3D" id="3.40.50.150">
    <property type="entry name" value="Vaccinia Virus protein VP39"/>
    <property type="match status" value="1"/>
</dbReference>
<protein>
    <submittedName>
        <fullName evidence="7">Class I SAM-dependent methyltransferase</fullName>
    </submittedName>
</protein>
<evidence type="ECO:0000256" key="1">
    <source>
        <dbReference type="ARBA" id="ARBA00010815"/>
    </source>
</evidence>
<dbReference type="AlphaFoldDB" id="A0A418Y1E9"/>
<reference evidence="7 8" key="1">
    <citation type="submission" date="2018-09" db="EMBL/GenBank/DDBJ databases">
        <title>Alcanivorax profundi sp. nov., isolated from 1000 m-depth seawater of the Mariana Trench.</title>
        <authorList>
            <person name="Liu J."/>
        </authorList>
    </citation>
    <scope>NUCLEOTIDE SEQUENCE [LARGE SCALE GENOMIC DNA]</scope>
    <source>
        <strain evidence="7 8">MTEO17</strain>
    </source>
</reference>
<dbReference type="GO" id="GO:0008168">
    <property type="term" value="F:methyltransferase activity"/>
    <property type="evidence" value="ECO:0007669"/>
    <property type="project" value="UniProtKB-KW"/>
</dbReference>
<sequence>MQTSEKVNHPLTSSRQGVSGLSGVARRLVLQRLNSLPFGWLRIEEPDGNTVHVGQRGTGPDGGVIVLNDWRTYSMMMSGGALGAAEAFMEKCWDSPDLVRVVRYFAANIDAMQSFEGGLARLSKPALALLHRHNRNSLQGSRRNIAAHYDLGNDFFALFLDRTMMYSSAIFPSPETPLEDASEYKMERICQRLELQPGMEVLEVGTGWGGLAIHAARHHGVQVTTTTISREQARYAREQVASAGLADRITVLEQDYRELEGQYDRVVSVEMIEAVGAEYLPGYFRMLGERLKPDGKMLLQAITVPDQRFDHARRQVDFIKRYIFPGGFLPSVSVMQHHLTRQTSLVTTELADIGMDYARTLHHWRERFLAALPDIRALGFDERFIRMWEYYFCYCEGAFLERAISTVHLVAVGPQWRGR</sequence>
<dbReference type="InterPro" id="IPR003333">
    <property type="entry name" value="CMAS"/>
</dbReference>
<keyword evidence="3 7" id="KW-0808">Transferase</keyword>
<dbReference type="InterPro" id="IPR029063">
    <property type="entry name" value="SAM-dependent_MTases_sf"/>
</dbReference>
<dbReference type="GO" id="GO:0008610">
    <property type="term" value="P:lipid biosynthetic process"/>
    <property type="evidence" value="ECO:0007669"/>
    <property type="project" value="InterPro"/>
</dbReference>
<dbReference type="CDD" id="cd02440">
    <property type="entry name" value="AdoMet_MTases"/>
    <property type="match status" value="1"/>
</dbReference>
<gene>
    <name evidence="7" type="ORF">D4A39_00385</name>
</gene>
<evidence type="ECO:0000313" key="8">
    <source>
        <dbReference type="Proteomes" id="UP000283734"/>
    </source>
</evidence>
<dbReference type="PANTHER" id="PTHR43667">
    <property type="entry name" value="CYCLOPROPANE-FATTY-ACYL-PHOSPHOLIPID SYNTHASE"/>
    <property type="match status" value="1"/>
</dbReference>
<dbReference type="OrthoDB" id="9782855at2"/>
<keyword evidence="4" id="KW-0949">S-adenosyl-L-methionine</keyword>
<dbReference type="InterPro" id="IPR050723">
    <property type="entry name" value="CFA/CMAS"/>
</dbReference>
<keyword evidence="8" id="KW-1185">Reference proteome</keyword>
<comment type="similarity">
    <text evidence="1">Belongs to the CFA/CMAS family.</text>
</comment>
<proteinExistence type="inferred from homology"/>
<evidence type="ECO:0000313" key="7">
    <source>
        <dbReference type="EMBL" id="RJG19363.1"/>
    </source>
</evidence>
<evidence type="ECO:0000256" key="3">
    <source>
        <dbReference type="ARBA" id="ARBA00022679"/>
    </source>
</evidence>
<dbReference type="RefSeq" id="WP_022983918.1">
    <property type="nucleotide sequence ID" value="NZ_CAXGPP010000057.1"/>
</dbReference>
<comment type="caution">
    <text evidence="7">The sequence shown here is derived from an EMBL/GenBank/DDBJ whole genome shotgun (WGS) entry which is preliminary data.</text>
</comment>
<keyword evidence="2 7" id="KW-0489">Methyltransferase</keyword>
<keyword evidence="5" id="KW-0443">Lipid metabolism</keyword>
<evidence type="ECO:0000256" key="4">
    <source>
        <dbReference type="ARBA" id="ARBA00022691"/>
    </source>
</evidence>
<dbReference type="Pfam" id="PF02353">
    <property type="entry name" value="CMAS"/>
    <property type="match status" value="1"/>
</dbReference>
<dbReference type="GO" id="GO:0032259">
    <property type="term" value="P:methylation"/>
    <property type="evidence" value="ECO:0007669"/>
    <property type="project" value="UniProtKB-KW"/>
</dbReference>
<dbReference type="Proteomes" id="UP000283734">
    <property type="component" value="Unassembled WGS sequence"/>
</dbReference>
<organism evidence="7 8">
    <name type="scientific">Alcanivorax profundi</name>
    <dbReference type="NCBI Taxonomy" id="2338368"/>
    <lineage>
        <taxon>Bacteria</taxon>
        <taxon>Pseudomonadati</taxon>
        <taxon>Pseudomonadota</taxon>
        <taxon>Gammaproteobacteria</taxon>
        <taxon>Oceanospirillales</taxon>
        <taxon>Alcanivoracaceae</taxon>
        <taxon>Alcanivorax</taxon>
    </lineage>
</organism>
<evidence type="ECO:0000256" key="2">
    <source>
        <dbReference type="ARBA" id="ARBA00022603"/>
    </source>
</evidence>
<accession>A0A418Y1E9</accession>
<dbReference type="PIRSF" id="PIRSF003085">
    <property type="entry name" value="CMAS"/>
    <property type="match status" value="1"/>
</dbReference>
<name>A0A418Y1E9_9GAMM</name>
<dbReference type="PANTHER" id="PTHR43667:SF2">
    <property type="entry name" value="FATTY ACID C-METHYL TRANSFERASE"/>
    <property type="match status" value="1"/>
</dbReference>
<feature type="active site" evidence="6">
    <location>
        <position position="395"/>
    </location>
</feature>
<dbReference type="EMBL" id="QYYA01000001">
    <property type="protein sequence ID" value="RJG19363.1"/>
    <property type="molecule type" value="Genomic_DNA"/>
</dbReference>
<dbReference type="SUPFAM" id="SSF53335">
    <property type="entry name" value="S-adenosyl-L-methionine-dependent methyltransferases"/>
    <property type="match status" value="1"/>
</dbReference>
<evidence type="ECO:0000256" key="5">
    <source>
        <dbReference type="ARBA" id="ARBA00023098"/>
    </source>
</evidence>